<dbReference type="AlphaFoldDB" id="A0A177C2Z9"/>
<dbReference type="GeneID" id="28763900"/>
<dbReference type="Proteomes" id="UP000077069">
    <property type="component" value="Unassembled WGS sequence"/>
</dbReference>
<dbReference type="RefSeq" id="XP_018031654.1">
    <property type="nucleotide sequence ID" value="XM_018180414.1"/>
</dbReference>
<evidence type="ECO:0000313" key="3">
    <source>
        <dbReference type="Proteomes" id="UP000077069"/>
    </source>
</evidence>
<name>A0A177C2Z9_9PLEO</name>
<dbReference type="InParanoid" id="A0A177C2Z9"/>
<keyword evidence="3" id="KW-1185">Reference proteome</keyword>
<evidence type="ECO:0000313" key="2">
    <source>
        <dbReference type="EMBL" id="OAG01289.1"/>
    </source>
</evidence>
<reference evidence="2 3" key="1">
    <citation type="submission" date="2016-05" db="EMBL/GenBank/DDBJ databases">
        <title>Comparative analysis of secretome profiles of manganese(II)-oxidizing ascomycete fungi.</title>
        <authorList>
            <consortium name="DOE Joint Genome Institute"/>
            <person name="Zeiner C.A."/>
            <person name="Purvine S.O."/>
            <person name="Zink E.M."/>
            <person name="Wu S."/>
            <person name="Pasa-Tolic L."/>
            <person name="Chaput D.L."/>
            <person name="Haridas S."/>
            <person name="Grigoriev I.V."/>
            <person name="Santelli C.M."/>
            <person name="Hansel C.M."/>
        </authorList>
    </citation>
    <scope>NUCLEOTIDE SEQUENCE [LARGE SCALE GENOMIC DNA]</scope>
    <source>
        <strain evidence="2 3">AP3s5-JAC2a</strain>
    </source>
</reference>
<feature type="region of interest" description="Disordered" evidence="1">
    <location>
        <begin position="33"/>
        <end position="107"/>
    </location>
</feature>
<sequence length="142" mass="14901">MSPQRLQGGGQHGPAMLSFIVAAYTALDRAPRACRFATAPDARRGRGRHRQREDARTEALGRPPPSGPVPGTSLPASHHGAHTSTLRAAPPSMRHPKSQRHAPAPLAAIGLAQTSAASAQSCCCDRCATVQSSRACEQRPIA</sequence>
<proteinExistence type="predicted"/>
<protein>
    <submittedName>
        <fullName evidence="2">Uncharacterized protein</fullName>
    </submittedName>
</protein>
<accession>A0A177C2Z9</accession>
<organism evidence="2 3">
    <name type="scientific">Paraphaeosphaeria sporulosa</name>
    <dbReference type="NCBI Taxonomy" id="1460663"/>
    <lineage>
        <taxon>Eukaryota</taxon>
        <taxon>Fungi</taxon>
        <taxon>Dikarya</taxon>
        <taxon>Ascomycota</taxon>
        <taxon>Pezizomycotina</taxon>
        <taxon>Dothideomycetes</taxon>
        <taxon>Pleosporomycetidae</taxon>
        <taxon>Pleosporales</taxon>
        <taxon>Massarineae</taxon>
        <taxon>Didymosphaeriaceae</taxon>
        <taxon>Paraphaeosphaeria</taxon>
    </lineage>
</organism>
<gene>
    <name evidence="2" type="ORF">CC84DRAFT_1179395</name>
</gene>
<dbReference type="EMBL" id="KV441557">
    <property type="protein sequence ID" value="OAG01289.1"/>
    <property type="molecule type" value="Genomic_DNA"/>
</dbReference>
<evidence type="ECO:0000256" key="1">
    <source>
        <dbReference type="SAM" id="MobiDB-lite"/>
    </source>
</evidence>